<proteinExistence type="predicted"/>
<reference evidence="2 3" key="1">
    <citation type="submission" date="2020-03" db="EMBL/GenBank/DDBJ databases">
        <title>Draft Genome Sequence of Cudoniella acicularis.</title>
        <authorList>
            <person name="Buettner E."/>
            <person name="Kellner H."/>
        </authorList>
    </citation>
    <scope>NUCLEOTIDE SEQUENCE [LARGE SCALE GENOMIC DNA]</scope>
    <source>
        <strain evidence="2 3">DSM 108380</strain>
    </source>
</reference>
<dbReference type="OrthoDB" id="3692311at2759"/>
<keyword evidence="1" id="KW-0472">Membrane</keyword>
<dbReference type="Proteomes" id="UP000566819">
    <property type="component" value="Unassembled WGS sequence"/>
</dbReference>
<feature type="transmembrane region" description="Helical" evidence="1">
    <location>
        <begin position="518"/>
        <end position="536"/>
    </location>
</feature>
<evidence type="ECO:0000313" key="2">
    <source>
        <dbReference type="EMBL" id="KAF4629538.1"/>
    </source>
</evidence>
<gene>
    <name evidence="2" type="ORF">G7Y89_g8608</name>
</gene>
<protein>
    <submittedName>
        <fullName evidence="2">Uncharacterized protein</fullName>
    </submittedName>
</protein>
<organism evidence="2 3">
    <name type="scientific">Cudoniella acicularis</name>
    <dbReference type="NCBI Taxonomy" id="354080"/>
    <lineage>
        <taxon>Eukaryota</taxon>
        <taxon>Fungi</taxon>
        <taxon>Dikarya</taxon>
        <taxon>Ascomycota</taxon>
        <taxon>Pezizomycotina</taxon>
        <taxon>Leotiomycetes</taxon>
        <taxon>Helotiales</taxon>
        <taxon>Tricladiaceae</taxon>
        <taxon>Cudoniella</taxon>
    </lineage>
</organism>
<name>A0A8H4RID9_9HELO</name>
<accession>A0A8H4RID9</accession>
<evidence type="ECO:0000256" key="1">
    <source>
        <dbReference type="SAM" id="Phobius"/>
    </source>
</evidence>
<evidence type="ECO:0000313" key="3">
    <source>
        <dbReference type="Proteomes" id="UP000566819"/>
    </source>
</evidence>
<sequence>MREMSNGQSTRLLLGDCDREQCRSNIVTEKSGGQGSPQFKQSKCDFVLSSTRFERSLALGSPKTNCSFDRLAYFVLFGWGAGLLVFTKYAWIMRGGVFQQEPWENYQVVVQTMSMVSTFLAFLVVIREVYQLVRLPGAEWKTISELDASSTKSLTGSWLGPLKIAIAITIALGVGIPGEHGLLQVLTPHPETTHSNITIEYTYLSEVDMGSRYALCCNGLFAEYTRLLLSQGEYLHSSSDFYGNVKIPDLARLKDYTEDDKDWTSIPLDDKIIYASLLGVPLSRVPSTGNTTFTIEASYYSNKRWPKRWEDLRSNNPSEVVEVEPQPLLIQSTFYGSSIRYVREHQSPYWRNTTVSAYCTIKTHYVSVNITCTPSFCSATSMRPSRMPHPNINMTDFGHIRAFYEFTRVLMIAGRDGHATLNGDITDGNTLTEYFLQDPYFGSKRDSWGNTTPYYNHSLSTAREFAERIQMVLNGFKMLHMGGTTVRNWPNLENTKLTTGHNVAEESVMVVGIWKMTFVALLGVSLVIFAVVEIATSRH</sequence>
<comment type="caution">
    <text evidence="2">The sequence shown here is derived from an EMBL/GenBank/DDBJ whole genome shotgun (WGS) entry which is preliminary data.</text>
</comment>
<feature type="transmembrane region" description="Helical" evidence="1">
    <location>
        <begin position="106"/>
        <end position="126"/>
    </location>
</feature>
<dbReference type="AlphaFoldDB" id="A0A8H4RID9"/>
<feature type="transmembrane region" description="Helical" evidence="1">
    <location>
        <begin position="71"/>
        <end position="91"/>
    </location>
</feature>
<keyword evidence="1" id="KW-0812">Transmembrane</keyword>
<keyword evidence="1" id="KW-1133">Transmembrane helix</keyword>
<keyword evidence="3" id="KW-1185">Reference proteome</keyword>
<dbReference type="EMBL" id="JAAMPI010000663">
    <property type="protein sequence ID" value="KAF4629538.1"/>
    <property type="molecule type" value="Genomic_DNA"/>
</dbReference>